<organism evidence="1 2">
    <name type="scientific">Angiostrongylus cantonensis</name>
    <name type="common">Rat lungworm</name>
    <dbReference type="NCBI Taxonomy" id="6313"/>
    <lineage>
        <taxon>Eukaryota</taxon>
        <taxon>Metazoa</taxon>
        <taxon>Ecdysozoa</taxon>
        <taxon>Nematoda</taxon>
        <taxon>Chromadorea</taxon>
        <taxon>Rhabditida</taxon>
        <taxon>Rhabditina</taxon>
        <taxon>Rhabditomorpha</taxon>
        <taxon>Strongyloidea</taxon>
        <taxon>Metastrongylidae</taxon>
        <taxon>Angiostrongylus</taxon>
    </lineage>
</organism>
<dbReference type="AlphaFoldDB" id="A0A0K0CZ72"/>
<reference evidence="1" key="1">
    <citation type="submission" date="2012-09" db="EMBL/GenBank/DDBJ databases">
        <authorList>
            <person name="Martin A.A."/>
        </authorList>
    </citation>
    <scope>NUCLEOTIDE SEQUENCE</scope>
</reference>
<name>A0A0K0CZ72_ANGCA</name>
<protein>
    <submittedName>
        <fullName evidence="2">SCP domain-containing protein</fullName>
    </submittedName>
</protein>
<keyword evidence="1" id="KW-1185">Reference proteome</keyword>
<sequence length="74" mass="8197">MRGYTAHFSGYEDETTEASAVGVTDPIALKGKAMENIIFAVDQLTEAEKWAISYKKSELITKCSFNGEECKVDE</sequence>
<dbReference type="STRING" id="6313.A0A0K0CZ72"/>
<dbReference type="WBParaSite" id="ACAC_0000300301-mRNA-1">
    <property type="protein sequence ID" value="ACAC_0000300301-mRNA-1"/>
    <property type="gene ID" value="ACAC_0000300301"/>
</dbReference>
<dbReference type="Proteomes" id="UP000035642">
    <property type="component" value="Unassembled WGS sequence"/>
</dbReference>
<reference evidence="2" key="2">
    <citation type="submission" date="2017-02" db="UniProtKB">
        <authorList>
            <consortium name="WormBaseParasite"/>
        </authorList>
    </citation>
    <scope>IDENTIFICATION</scope>
</reference>
<proteinExistence type="predicted"/>
<evidence type="ECO:0000313" key="1">
    <source>
        <dbReference type="Proteomes" id="UP000035642"/>
    </source>
</evidence>
<evidence type="ECO:0000313" key="2">
    <source>
        <dbReference type="WBParaSite" id="ACAC_0000300301-mRNA-1"/>
    </source>
</evidence>
<accession>A0A0K0CZ72</accession>